<gene>
    <name evidence="1" type="ORF">Gocc_2738</name>
</gene>
<dbReference type="AlphaFoldDB" id="A0A7M2YVV4"/>
<dbReference type="RefSeq" id="WP_114797135.1">
    <property type="nucleotide sequence ID" value="NZ_QQZY01000008.1"/>
</dbReference>
<organism evidence="1 2">
    <name type="scientific">Gaiella occulta</name>
    <dbReference type="NCBI Taxonomy" id="1002870"/>
    <lineage>
        <taxon>Bacteria</taxon>
        <taxon>Bacillati</taxon>
        <taxon>Actinomycetota</taxon>
        <taxon>Thermoleophilia</taxon>
        <taxon>Gaiellales</taxon>
        <taxon>Gaiellaceae</taxon>
        <taxon>Gaiella</taxon>
    </lineage>
</organism>
<dbReference type="CDD" id="cd07040">
    <property type="entry name" value="HP"/>
    <property type="match status" value="1"/>
</dbReference>
<dbReference type="InterPro" id="IPR050275">
    <property type="entry name" value="PGM_Phosphatase"/>
</dbReference>
<accession>A0A7M2YVV4</accession>
<proteinExistence type="predicted"/>
<dbReference type="InterPro" id="IPR029033">
    <property type="entry name" value="His_PPase_superfam"/>
</dbReference>
<dbReference type="Gene3D" id="3.40.50.1240">
    <property type="entry name" value="Phosphoglycerate mutase-like"/>
    <property type="match status" value="1"/>
</dbReference>
<keyword evidence="2" id="KW-1185">Reference proteome</keyword>
<comment type="caution">
    <text evidence="1">The sequence shown here is derived from an EMBL/GenBank/DDBJ whole genome shotgun (WGS) entry which is preliminary data.</text>
</comment>
<reference evidence="2" key="2">
    <citation type="journal article" date="2019" name="MicrobiologyOpen">
        <title>High-quality draft genome sequence of Gaiella occulta isolated from a 150 meter deep mineral water borehole and comparison with the genome sequences of other deep-branching lineages of the phylum Actinobacteria.</title>
        <authorList>
            <person name="Severino R."/>
            <person name="Froufe H.J.C."/>
            <person name="Barroso C."/>
            <person name="Albuquerque L."/>
            <person name="Lobo-da-Cunha A."/>
            <person name="da Costa M.S."/>
            <person name="Egas C."/>
        </authorList>
    </citation>
    <scope>NUCLEOTIDE SEQUENCE [LARGE SCALE GENOMIC DNA]</scope>
    <source>
        <strain evidence="2">F2-233</strain>
    </source>
</reference>
<dbReference type="PANTHER" id="PTHR48100">
    <property type="entry name" value="BROAD-SPECIFICITY PHOSPHATASE YOR283W-RELATED"/>
    <property type="match status" value="1"/>
</dbReference>
<dbReference type="Pfam" id="PF00300">
    <property type="entry name" value="His_Phos_1"/>
    <property type="match status" value="1"/>
</dbReference>
<name>A0A7M2YVV4_9ACTN</name>
<reference evidence="1 2" key="1">
    <citation type="submission" date="2018-07" db="EMBL/GenBank/DDBJ databases">
        <title>High-quality-draft genome sequence of Gaiella occulta.</title>
        <authorList>
            <person name="Severino R."/>
            <person name="Froufe H.J.C."/>
            <person name="Rainey F.A."/>
            <person name="Barroso C."/>
            <person name="Albuquerque L."/>
            <person name="Lobo-Da-Cunha A."/>
            <person name="Da Costa M.S."/>
            <person name="Egas C."/>
        </authorList>
    </citation>
    <scope>NUCLEOTIDE SEQUENCE [LARGE SCALE GENOMIC DNA]</scope>
    <source>
        <strain evidence="1 2">F2-233</strain>
    </source>
</reference>
<dbReference type="SMART" id="SM00855">
    <property type="entry name" value="PGAM"/>
    <property type="match status" value="1"/>
</dbReference>
<dbReference type="SUPFAM" id="SSF53254">
    <property type="entry name" value="Phosphoglycerate mutase-like"/>
    <property type="match status" value="1"/>
</dbReference>
<dbReference type="GO" id="GO:0016791">
    <property type="term" value="F:phosphatase activity"/>
    <property type="evidence" value="ECO:0007669"/>
    <property type="project" value="TreeGrafter"/>
</dbReference>
<evidence type="ECO:0000313" key="1">
    <source>
        <dbReference type="EMBL" id="RDI73597.1"/>
    </source>
</evidence>
<sequence length="211" mass="22595">MSDPRTTDRSASGVFRLPVRRLLLVCHASTAATRSFAFPCDESLDERGRVAASRLATALPRRCEVLSSPAVRCRETARAAGLAECVEPAIAECDFGSWSGRTLADVHAHEPEAVSLWMTDPHSSPHGGETLAAFAVRVARWLDGQAVLDDPAVAITHAEVVKAALVHVLGAPFASFWRIDAAPLAVTELHARDGRWIVARANCPLPTKAST</sequence>
<dbReference type="Proteomes" id="UP000254134">
    <property type="component" value="Unassembled WGS sequence"/>
</dbReference>
<evidence type="ECO:0000313" key="2">
    <source>
        <dbReference type="Proteomes" id="UP000254134"/>
    </source>
</evidence>
<dbReference type="InterPro" id="IPR013078">
    <property type="entry name" value="His_Pase_superF_clade-1"/>
</dbReference>
<dbReference type="EMBL" id="QQZY01000008">
    <property type="protein sequence ID" value="RDI73597.1"/>
    <property type="molecule type" value="Genomic_DNA"/>
</dbReference>
<dbReference type="OrthoDB" id="7502553at2"/>
<protein>
    <submittedName>
        <fullName evidence="1">Fructose-26-bisphosphatase</fullName>
    </submittedName>
</protein>